<keyword evidence="1" id="KW-0813">Transport</keyword>
<dbReference type="Gene3D" id="2.170.130.10">
    <property type="entry name" value="TonB-dependent receptor, plug domain"/>
    <property type="match status" value="1"/>
</dbReference>
<protein>
    <submittedName>
        <fullName evidence="11">Secretin and TonB N-terminal short domain protein</fullName>
    </submittedName>
</protein>
<evidence type="ECO:0000313" key="11">
    <source>
        <dbReference type="EMBL" id="KAK96342.1"/>
    </source>
</evidence>
<dbReference type="SUPFAM" id="SSF56935">
    <property type="entry name" value="Porins"/>
    <property type="match status" value="1"/>
</dbReference>
<dbReference type="PANTHER" id="PTHR32552">
    <property type="entry name" value="FERRICHROME IRON RECEPTOR-RELATED"/>
    <property type="match status" value="1"/>
</dbReference>
<name>A0A158M8T9_9BORD</name>
<gene>
    <name evidence="11" type="ORF">L497_2130</name>
</gene>
<dbReference type="GeneID" id="93119110"/>
<evidence type="ECO:0000256" key="2">
    <source>
        <dbReference type="ARBA" id="ARBA00022496"/>
    </source>
</evidence>
<dbReference type="Gene3D" id="3.55.50.30">
    <property type="match status" value="1"/>
</dbReference>
<evidence type="ECO:0000256" key="1">
    <source>
        <dbReference type="ARBA" id="ARBA00022448"/>
    </source>
</evidence>
<dbReference type="EMBL" id="JFZZ01000043">
    <property type="protein sequence ID" value="KAK96342.1"/>
    <property type="molecule type" value="Genomic_DNA"/>
</dbReference>
<keyword evidence="4" id="KW-0408">Iron</keyword>
<comment type="caution">
    <text evidence="11">The sequence shown here is derived from an EMBL/GenBank/DDBJ whole genome shotgun (WGS) entry which is preliminary data.</text>
</comment>
<evidence type="ECO:0000259" key="10">
    <source>
        <dbReference type="SMART" id="SM00965"/>
    </source>
</evidence>
<dbReference type="AlphaFoldDB" id="A0A158M8T9"/>
<evidence type="ECO:0000256" key="9">
    <source>
        <dbReference type="SAM" id="SignalP"/>
    </source>
</evidence>
<keyword evidence="2" id="KW-0410">Iron transport</keyword>
<evidence type="ECO:0000256" key="6">
    <source>
        <dbReference type="ARBA" id="ARBA00023136"/>
    </source>
</evidence>
<dbReference type="RefSeq" id="WP_017685396.1">
    <property type="nucleotide sequence ID" value="NZ_JFZZ01000043.1"/>
</dbReference>
<feature type="chain" id="PRO_5007628705" evidence="9">
    <location>
        <begin position="27"/>
        <end position="189"/>
    </location>
</feature>
<dbReference type="PANTHER" id="PTHR32552:SF68">
    <property type="entry name" value="FERRICHROME OUTER MEMBRANE TRANSPORTER_PHAGE RECEPTOR"/>
    <property type="match status" value="1"/>
</dbReference>
<evidence type="ECO:0000256" key="5">
    <source>
        <dbReference type="ARBA" id="ARBA00023065"/>
    </source>
</evidence>
<sequence length="189" mass="19112">MRHSYLDLAPLALAFALAIGAPTRVAAQASDAYVNRVIPFSIAAQPLGQALNELARQAGLQLLFAPALVANKTAPAIAGSLTPSQAAERLLKGSGLQAVPQGGAIVVKPLAADAGMLAPVAVSGYLQTGSGPLQDYVATVSATATKTDTPLMETPQSIAIVGAQEIETIKAQDLNEALGYVAGVGRKSG</sequence>
<keyword evidence="3 9" id="KW-0732">Signal</keyword>
<proteinExistence type="predicted"/>
<dbReference type="PATRIC" id="fig|1331206.3.peg.939"/>
<dbReference type="Pfam" id="PF07660">
    <property type="entry name" value="STN"/>
    <property type="match status" value="1"/>
</dbReference>
<keyword evidence="6" id="KW-0472">Membrane</keyword>
<dbReference type="SMART" id="SM00965">
    <property type="entry name" value="STN"/>
    <property type="match status" value="1"/>
</dbReference>
<evidence type="ECO:0000256" key="8">
    <source>
        <dbReference type="ARBA" id="ARBA00023237"/>
    </source>
</evidence>
<keyword evidence="8" id="KW-0998">Cell outer membrane</keyword>
<evidence type="ECO:0000256" key="7">
    <source>
        <dbReference type="ARBA" id="ARBA00023170"/>
    </source>
</evidence>
<organism evidence="11 12">
    <name type="scientific">Bordetella holmesii CDC-H585-BH</name>
    <dbReference type="NCBI Taxonomy" id="1331206"/>
    <lineage>
        <taxon>Bacteria</taxon>
        <taxon>Pseudomonadati</taxon>
        <taxon>Pseudomonadota</taxon>
        <taxon>Betaproteobacteria</taxon>
        <taxon>Burkholderiales</taxon>
        <taxon>Alcaligenaceae</taxon>
        <taxon>Bordetella</taxon>
    </lineage>
</organism>
<feature type="signal peptide" evidence="9">
    <location>
        <begin position="1"/>
        <end position="26"/>
    </location>
</feature>
<keyword evidence="5" id="KW-0406">Ion transport</keyword>
<dbReference type="InterPro" id="IPR037066">
    <property type="entry name" value="Plug_dom_sf"/>
</dbReference>
<dbReference type="InterPro" id="IPR039426">
    <property type="entry name" value="TonB-dep_rcpt-like"/>
</dbReference>
<keyword evidence="7" id="KW-0675">Receptor</keyword>
<evidence type="ECO:0000313" key="12">
    <source>
        <dbReference type="Proteomes" id="UP000026682"/>
    </source>
</evidence>
<evidence type="ECO:0000256" key="3">
    <source>
        <dbReference type="ARBA" id="ARBA00022729"/>
    </source>
</evidence>
<dbReference type="Proteomes" id="UP000026682">
    <property type="component" value="Unassembled WGS sequence"/>
</dbReference>
<dbReference type="GO" id="GO:0015344">
    <property type="term" value="F:siderophore uptake transmembrane transporter activity"/>
    <property type="evidence" value="ECO:0007669"/>
    <property type="project" value="TreeGrafter"/>
</dbReference>
<accession>A0A158M8T9</accession>
<evidence type="ECO:0000256" key="4">
    <source>
        <dbReference type="ARBA" id="ARBA00023004"/>
    </source>
</evidence>
<reference evidence="11 12" key="1">
    <citation type="submission" date="2014-03" db="EMBL/GenBank/DDBJ databases">
        <title>Genome sequence of Bordetella holmseii.</title>
        <authorList>
            <person name="Harvill E."/>
            <person name="Goodfield L.L."/>
            <person name="Ivanov Y."/>
            <person name="Meyer J.A."/>
            <person name="Newth C."/>
            <person name="Cassiday P."/>
            <person name="Tondella M.L."/>
            <person name="Liao P."/>
            <person name="Zimmerman J."/>
            <person name="Meert K."/>
            <person name="Wessel D."/>
            <person name="Berger J."/>
            <person name="Dean J.M."/>
            <person name="Holubkov R."/>
            <person name="Burr J."/>
            <person name="Liu T."/>
            <person name="Brinkac L.M."/>
            <person name="Sanka R."/>
            <person name="Kim M."/>
            <person name="Losada L."/>
        </authorList>
    </citation>
    <scope>NUCLEOTIDE SEQUENCE [LARGE SCALE GENOMIC DNA]</scope>
    <source>
        <strain evidence="11 12">CDC-H585-BH</strain>
    </source>
</reference>
<feature type="domain" description="Secretin/TonB short N-terminal" evidence="10">
    <location>
        <begin position="60"/>
        <end position="110"/>
    </location>
</feature>
<dbReference type="InterPro" id="IPR011662">
    <property type="entry name" value="Secretin/TonB_short_N"/>
</dbReference>
<dbReference type="GO" id="GO:0009279">
    <property type="term" value="C:cell outer membrane"/>
    <property type="evidence" value="ECO:0007669"/>
    <property type="project" value="TreeGrafter"/>
</dbReference>